<dbReference type="PROSITE" id="PS00622">
    <property type="entry name" value="HTH_LUXR_1"/>
    <property type="match status" value="1"/>
</dbReference>
<dbReference type="PROSITE" id="PS50043">
    <property type="entry name" value="HTH_LUXR_2"/>
    <property type="match status" value="1"/>
</dbReference>
<dbReference type="PANTHER" id="PTHR44688:SF16">
    <property type="entry name" value="DNA-BINDING TRANSCRIPTIONAL ACTIVATOR DEVR_DOSR"/>
    <property type="match status" value="1"/>
</dbReference>
<proteinExistence type="predicted"/>
<dbReference type="Pfam" id="PF21155">
    <property type="entry name" value="VpsT-like_REC"/>
    <property type="match status" value="1"/>
</dbReference>
<dbReference type="CDD" id="cd06170">
    <property type="entry name" value="LuxR_C_like"/>
    <property type="match status" value="1"/>
</dbReference>
<protein>
    <submittedName>
        <fullName evidence="5">Response regulator transcription factor</fullName>
    </submittedName>
</protein>
<reference evidence="5 6" key="1">
    <citation type="submission" date="2022-10" db="EMBL/GenBank/DDBJ databases">
        <title>Aestuariibacter sp. AA17 isolated from Montipora capitata coral fragment.</title>
        <authorList>
            <person name="Emsley S.A."/>
            <person name="Pfannmuller K.M."/>
            <person name="Loughran R.M."/>
            <person name="Shlafstein M."/>
            <person name="Papke E."/>
            <person name="Saw J.H."/>
            <person name="Ushijima B."/>
            <person name="Videau P."/>
        </authorList>
    </citation>
    <scope>NUCLEOTIDE SEQUENCE [LARGE SCALE GENOMIC DNA]</scope>
    <source>
        <strain evidence="5 6">AA17</strain>
    </source>
</reference>
<dbReference type="RefSeq" id="WP_263712341.1">
    <property type="nucleotide sequence ID" value="NZ_JAOWKX010000005.1"/>
</dbReference>
<keyword evidence="2" id="KW-0238">DNA-binding</keyword>
<accession>A0ABT3A9Q4</accession>
<dbReference type="Gene3D" id="1.10.10.10">
    <property type="entry name" value="Winged helix-like DNA-binding domain superfamily/Winged helix DNA-binding domain"/>
    <property type="match status" value="1"/>
</dbReference>
<feature type="domain" description="HTH luxR-type" evidence="4">
    <location>
        <begin position="157"/>
        <end position="222"/>
    </location>
</feature>
<keyword evidence="3" id="KW-0804">Transcription</keyword>
<gene>
    <name evidence="5" type="ORF">OE749_10125</name>
</gene>
<dbReference type="InterPro" id="IPR049151">
    <property type="entry name" value="CsgD-like_REC"/>
</dbReference>
<evidence type="ECO:0000313" key="6">
    <source>
        <dbReference type="Proteomes" id="UP001652504"/>
    </source>
</evidence>
<keyword evidence="6" id="KW-1185">Reference proteome</keyword>
<dbReference type="PRINTS" id="PR00038">
    <property type="entry name" value="HTHLUXR"/>
</dbReference>
<name>A0ABT3A9Q4_9ALTE</name>
<dbReference type="InterPro" id="IPR016032">
    <property type="entry name" value="Sig_transdc_resp-reg_C-effctor"/>
</dbReference>
<dbReference type="EMBL" id="JAOWKX010000005">
    <property type="protein sequence ID" value="MCV2885046.1"/>
    <property type="molecule type" value="Genomic_DNA"/>
</dbReference>
<evidence type="ECO:0000256" key="2">
    <source>
        <dbReference type="ARBA" id="ARBA00023125"/>
    </source>
</evidence>
<organism evidence="5 6">
    <name type="scientific">Fluctibacter corallii</name>
    <dbReference type="NCBI Taxonomy" id="2984329"/>
    <lineage>
        <taxon>Bacteria</taxon>
        <taxon>Pseudomonadati</taxon>
        <taxon>Pseudomonadota</taxon>
        <taxon>Gammaproteobacteria</taxon>
        <taxon>Alteromonadales</taxon>
        <taxon>Alteromonadaceae</taxon>
        <taxon>Fluctibacter</taxon>
    </lineage>
</organism>
<evidence type="ECO:0000259" key="4">
    <source>
        <dbReference type="PROSITE" id="PS50043"/>
    </source>
</evidence>
<dbReference type="Pfam" id="PF00196">
    <property type="entry name" value="GerE"/>
    <property type="match status" value="1"/>
</dbReference>
<evidence type="ECO:0000256" key="1">
    <source>
        <dbReference type="ARBA" id="ARBA00023015"/>
    </source>
</evidence>
<dbReference type="InterPro" id="IPR000792">
    <property type="entry name" value="Tscrpt_reg_LuxR_C"/>
</dbReference>
<dbReference type="InterPro" id="IPR036388">
    <property type="entry name" value="WH-like_DNA-bd_sf"/>
</dbReference>
<dbReference type="Proteomes" id="UP001652504">
    <property type="component" value="Unassembled WGS sequence"/>
</dbReference>
<dbReference type="SMART" id="SM00421">
    <property type="entry name" value="HTH_LUXR"/>
    <property type="match status" value="1"/>
</dbReference>
<dbReference type="SUPFAM" id="SSF46894">
    <property type="entry name" value="C-terminal effector domain of the bipartite response regulators"/>
    <property type="match status" value="1"/>
</dbReference>
<keyword evidence="1" id="KW-0805">Transcription regulation</keyword>
<dbReference type="PANTHER" id="PTHR44688">
    <property type="entry name" value="DNA-BINDING TRANSCRIPTIONAL ACTIVATOR DEVR_DOSR"/>
    <property type="match status" value="1"/>
</dbReference>
<comment type="caution">
    <text evidence="5">The sequence shown here is derived from an EMBL/GenBank/DDBJ whole genome shotgun (WGS) entry which is preliminary data.</text>
</comment>
<sequence length="231" mass="26631">MQGSKAYLLTEFGVISKRNGHSRLKTFIDLLEASGCEPKYSREIPCAQVLREVDMVFVDCELMSHEQLREHQIFHYKGAVKIIFFNAPNDLELEVDILKCGATGFFYRDDKLDVILKGINCCRNGQRWFRRAALESLIGRLLYNENTRKVPMLGLEDDVSEAGLTKRERTIVSLVGKGAQNQEIADTLHISVNTVKTHIYSIFRKTNCRNRVELMTWSIYSNDQESRVEYQ</sequence>
<evidence type="ECO:0000256" key="3">
    <source>
        <dbReference type="ARBA" id="ARBA00023163"/>
    </source>
</evidence>
<evidence type="ECO:0000313" key="5">
    <source>
        <dbReference type="EMBL" id="MCV2885046.1"/>
    </source>
</evidence>
<dbReference type="Gene3D" id="3.40.50.2300">
    <property type="match status" value="1"/>
</dbReference>